<feature type="region of interest" description="Disordered" evidence="5">
    <location>
        <begin position="215"/>
        <end position="237"/>
    </location>
</feature>
<dbReference type="AlphaFoldDB" id="I4YGX0"/>
<feature type="compositionally biased region" description="Low complexity" evidence="5">
    <location>
        <begin position="217"/>
        <end position="235"/>
    </location>
</feature>
<dbReference type="STRING" id="671144.I4YGX0"/>
<keyword evidence="7" id="KW-1185">Reference proteome</keyword>
<dbReference type="Pfam" id="PF06058">
    <property type="entry name" value="DCP1"/>
    <property type="match status" value="1"/>
</dbReference>
<dbReference type="InParanoid" id="I4YGX0"/>
<keyword evidence="3" id="KW-0963">Cytoplasm</keyword>
<dbReference type="GO" id="GO:0000290">
    <property type="term" value="P:deadenylation-dependent decapping of nuclear-transcribed mRNA"/>
    <property type="evidence" value="ECO:0007669"/>
    <property type="project" value="InterPro"/>
</dbReference>
<dbReference type="GO" id="GO:0031087">
    <property type="term" value="P:deadenylation-independent decapping of nuclear-transcribed mRNA"/>
    <property type="evidence" value="ECO:0007669"/>
    <property type="project" value="TreeGrafter"/>
</dbReference>
<evidence type="ECO:0000313" key="7">
    <source>
        <dbReference type="Proteomes" id="UP000005242"/>
    </source>
</evidence>
<evidence type="ECO:0000256" key="3">
    <source>
        <dbReference type="ARBA" id="ARBA00022490"/>
    </source>
</evidence>
<dbReference type="GeneID" id="18473389"/>
<feature type="region of interest" description="Disordered" evidence="5">
    <location>
        <begin position="349"/>
        <end position="418"/>
    </location>
</feature>
<proteinExistence type="inferred from homology"/>
<evidence type="ECO:0008006" key="8">
    <source>
        <dbReference type="Google" id="ProtNLM"/>
    </source>
</evidence>
<name>I4YGX0_WALMC</name>
<feature type="compositionally biased region" description="Polar residues" evidence="5">
    <location>
        <begin position="390"/>
        <end position="411"/>
    </location>
</feature>
<dbReference type="Proteomes" id="UP000005242">
    <property type="component" value="Unassembled WGS sequence"/>
</dbReference>
<evidence type="ECO:0000256" key="1">
    <source>
        <dbReference type="ARBA" id="ARBA00004496"/>
    </source>
</evidence>
<dbReference type="CDD" id="cd13182">
    <property type="entry name" value="EVH1-like_Dcp1"/>
    <property type="match status" value="1"/>
</dbReference>
<feature type="region of interest" description="Disordered" evidence="5">
    <location>
        <begin position="264"/>
        <end position="295"/>
    </location>
</feature>
<dbReference type="GO" id="GO:0008047">
    <property type="term" value="F:enzyme activator activity"/>
    <property type="evidence" value="ECO:0007669"/>
    <property type="project" value="InterPro"/>
</dbReference>
<dbReference type="GO" id="GO:0000932">
    <property type="term" value="C:P-body"/>
    <property type="evidence" value="ECO:0007669"/>
    <property type="project" value="TreeGrafter"/>
</dbReference>
<dbReference type="InterPro" id="IPR011993">
    <property type="entry name" value="PH-like_dom_sf"/>
</dbReference>
<sequence length="545" mass="59463">MDAKQKRAFNLRVLKQHDQAVEDILDGTSYAVLYSFVEGVGWKKEMVEGSMFIFTRSVVPRYGLFILNRSGPDNFITLFTGTDDLQLTGDYIIFRPADEDAIWGVWVFDASHRPRIAKCIEDIEKLAAKEKDQLPAKVDTFVDPAIASMSASPAQPSSSTTVQAGQPLSVDDLFGNFDSPALAATNAVPAASTLPTITQDFNNVSVGVAPVTENRLPQQSHQPQQPQNVQRVQQPSALSYEDSVKADGTQQLLSFLGLPPTATIENNHLAQPRPPQQTQMPTFPSAGPVSQVTPATNSAPAPISLPIDTNIAATPLPLSAVTPSERNHVVLSEELENLKKLTFEDELKKETSKQAVQPNVQQSQQFNNNFPPLGISPPTAPRAERERQQKMMQHQSSSNSLSDEASKSSPGLFNPGIRTHVRTVPKTRKASAISNIQRTSIASPSAVLDNLPPKSEQPTIITPVNGAAQVTEPSRASPQVNRQNVPASVSPQVGLDVITPTLPFLRQPNGQKLDQYTFKQALASLILENDEFLNVLYQRYMLIGQ</sequence>
<feature type="compositionally biased region" description="Low complexity" evidence="5">
    <location>
        <begin position="354"/>
        <end position="372"/>
    </location>
</feature>
<accession>I4YGX0</accession>
<dbReference type="HOGENOM" id="CLU_499872_0_0_1"/>
<dbReference type="GO" id="GO:0003729">
    <property type="term" value="F:mRNA binding"/>
    <property type="evidence" value="ECO:0007669"/>
    <property type="project" value="TreeGrafter"/>
</dbReference>
<organism evidence="6 7">
    <name type="scientific">Wallemia mellicola (strain ATCC MYA-4683 / CBS 633.66)</name>
    <name type="common">Wallemia sebi (CBS 633.66)</name>
    <dbReference type="NCBI Taxonomy" id="671144"/>
    <lineage>
        <taxon>Eukaryota</taxon>
        <taxon>Fungi</taxon>
        <taxon>Dikarya</taxon>
        <taxon>Basidiomycota</taxon>
        <taxon>Wallemiomycotina</taxon>
        <taxon>Wallemiomycetes</taxon>
        <taxon>Wallemiales</taxon>
        <taxon>Wallemiaceae</taxon>
        <taxon>Wallemia</taxon>
    </lineage>
</organism>
<evidence type="ECO:0000256" key="2">
    <source>
        <dbReference type="ARBA" id="ARBA00008778"/>
    </source>
</evidence>
<dbReference type="eggNOG" id="KOG2868">
    <property type="taxonomic scope" value="Eukaryota"/>
</dbReference>
<dbReference type="Gene3D" id="2.30.29.30">
    <property type="entry name" value="Pleckstrin-homology domain (PH domain)/Phosphotyrosine-binding domain (PTB)"/>
    <property type="match status" value="1"/>
</dbReference>
<gene>
    <name evidence="6" type="ORF">WALSEDRAFT_59494</name>
</gene>
<dbReference type="SUPFAM" id="SSF50729">
    <property type="entry name" value="PH domain-like"/>
    <property type="match status" value="1"/>
</dbReference>
<evidence type="ECO:0000256" key="4">
    <source>
        <dbReference type="ARBA" id="ARBA00022664"/>
    </source>
</evidence>
<dbReference type="KEGG" id="wse:WALSEDRAFT_59494"/>
<dbReference type="PANTHER" id="PTHR16290:SF0">
    <property type="entry name" value="DECAPPING PROTEIN 1, ISOFORM A"/>
    <property type="match status" value="1"/>
</dbReference>
<reference evidence="6 7" key="1">
    <citation type="journal article" date="2012" name="Fungal Genet. Biol.">
        <title>The genome of the xerotolerant mold Wallemia sebi reveals adaptations to osmotic stress and suggests cryptic sexual reproduction.</title>
        <authorList>
            <person name="Padamsee M."/>
            <person name="Kumar T.K.A."/>
            <person name="Riley R."/>
            <person name="Binder M."/>
            <person name="Boyd A."/>
            <person name="Calvo A.M."/>
            <person name="Furukawa K."/>
            <person name="Hesse C."/>
            <person name="Hohmann S."/>
            <person name="James T.Y."/>
            <person name="LaButti K."/>
            <person name="Lapidus A."/>
            <person name="Lindquist E."/>
            <person name="Lucas S."/>
            <person name="Miller K."/>
            <person name="Shantappa S."/>
            <person name="Grigoriev I.V."/>
            <person name="Hibbett D.S."/>
            <person name="McLaughlin D.J."/>
            <person name="Spatafora J.W."/>
            <person name="Aime M.C."/>
        </authorList>
    </citation>
    <scope>NUCLEOTIDE SEQUENCE [LARGE SCALE GENOMIC DNA]</scope>
    <source>
        <strain evidence="7">ATCC MYA-4683 / CBS 633.66</strain>
    </source>
</reference>
<dbReference type="OrthoDB" id="440673at2759"/>
<dbReference type="OMA" id="ASQGFLM"/>
<comment type="subcellular location">
    <subcellularLocation>
        <location evidence="1">Cytoplasm</location>
    </subcellularLocation>
</comment>
<keyword evidence="4" id="KW-0507">mRNA processing</keyword>
<dbReference type="PANTHER" id="PTHR16290">
    <property type="entry name" value="TRANSCRIPTION FACTOR SMIF DECAPPING ENZYME DCP1"/>
    <property type="match status" value="1"/>
</dbReference>
<dbReference type="InterPro" id="IPR010334">
    <property type="entry name" value="Dcp1"/>
</dbReference>
<comment type="similarity">
    <text evidence="2">Belongs to the DCP1 family.</text>
</comment>
<evidence type="ECO:0000256" key="5">
    <source>
        <dbReference type="SAM" id="MobiDB-lite"/>
    </source>
</evidence>
<evidence type="ECO:0000313" key="6">
    <source>
        <dbReference type="EMBL" id="EIM23212.1"/>
    </source>
</evidence>
<dbReference type="RefSeq" id="XP_006956604.1">
    <property type="nucleotide sequence ID" value="XM_006956542.1"/>
</dbReference>
<dbReference type="GO" id="GO:0006397">
    <property type="term" value="P:mRNA processing"/>
    <property type="evidence" value="ECO:0007669"/>
    <property type="project" value="UniProtKB-KW"/>
</dbReference>
<protein>
    <recommendedName>
        <fullName evidence="8">PH domain-like protein</fullName>
    </recommendedName>
</protein>
<dbReference type="EMBL" id="JH668225">
    <property type="protein sequence ID" value="EIM23212.1"/>
    <property type="molecule type" value="Genomic_DNA"/>
</dbReference>